<sequence length="151" mass="17778">MTLILKLLFLFQILSAKCLFPLKRKDIEINQENLNLNDKIITIRQNCPENAIFANLATMEQFNSITMVCLPFFDEFVWLQDNLTKIDQFECFKNYPEFESISFASILFLFFCSVLAFYAILAVVSINCKRKVKITSKDSLYFDNPNYEYEE</sequence>
<feature type="chain" id="PRO_5045610883" evidence="2">
    <location>
        <begin position="17"/>
        <end position="151"/>
    </location>
</feature>
<keyword evidence="1" id="KW-0812">Transmembrane</keyword>
<evidence type="ECO:0000313" key="3">
    <source>
        <dbReference type="EMBL" id="MES1921773.1"/>
    </source>
</evidence>
<gene>
    <name evidence="3" type="ORF">MHBO_003304</name>
</gene>
<proteinExistence type="predicted"/>
<evidence type="ECO:0000256" key="1">
    <source>
        <dbReference type="SAM" id="Phobius"/>
    </source>
</evidence>
<dbReference type="EMBL" id="JBDODL010001749">
    <property type="protein sequence ID" value="MES1921773.1"/>
    <property type="molecule type" value="Genomic_DNA"/>
</dbReference>
<organism evidence="3 4">
    <name type="scientific">Bonamia ostreae</name>
    <dbReference type="NCBI Taxonomy" id="126728"/>
    <lineage>
        <taxon>Eukaryota</taxon>
        <taxon>Sar</taxon>
        <taxon>Rhizaria</taxon>
        <taxon>Endomyxa</taxon>
        <taxon>Ascetosporea</taxon>
        <taxon>Haplosporida</taxon>
        <taxon>Bonamia</taxon>
    </lineage>
</organism>
<accession>A0ABV2AQS9</accession>
<protein>
    <submittedName>
        <fullName evidence="3">Uncharacterized protein</fullName>
    </submittedName>
</protein>
<feature type="signal peptide" evidence="2">
    <location>
        <begin position="1"/>
        <end position="16"/>
    </location>
</feature>
<keyword evidence="2" id="KW-0732">Signal</keyword>
<evidence type="ECO:0000256" key="2">
    <source>
        <dbReference type="SAM" id="SignalP"/>
    </source>
</evidence>
<comment type="caution">
    <text evidence="3">The sequence shown here is derived from an EMBL/GenBank/DDBJ whole genome shotgun (WGS) entry which is preliminary data.</text>
</comment>
<feature type="transmembrane region" description="Helical" evidence="1">
    <location>
        <begin position="101"/>
        <end position="124"/>
    </location>
</feature>
<name>A0ABV2AQS9_9EUKA</name>
<reference evidence="3 4" key="1">
    <citation type="journal article" date="2024" name="BMC Biol.">
        <title>Comparative genomics of Ascetosporea gives new insight into the evolutionary basis for animal parasitism in Rhizaria.</title>
        <authorList>
            <person name="Hiltunen Thoren M."/>
            <person name="Onut-Brannstrom I."/>
            <person name="Alfjorden A."/>
            <person name="Peckova H."/>
            <person name="Swords F."/>
            <person name="Hooper C."/>
            <person name="Holzer A.S."/>
            <person name="Bass D."/>
            <person name="Burki F."/>
        </authorList>
    </citation>
    <scope>NUCLEOTIDE SEQUENCE [LARGE SCALE GENOMIC DNA]</scope>
    <source>
        <strain evidence="3">20-A016</strain>
    </source>
</reference>
<keyword evidence="1" id="KW-0472">Membrane</keyword>
<keyword evidence="4" id="KW-1185">Reference proteome</keyword>
<keyword evidence="1" id="KW-1133">Transmembrane helix</keyword>
<dbReference type="Proteomes" id="UP001439008">
    <property type="component" value="Unassembled WGS sequence"/>
</dbReference>
<evidence type="ECO:0000313" key="4">
    <source>
        <dbReference type="Proteomes" id="UP001439008"/>
    </source>
</evidence>